<dbReference type="EMBL" id="CP119391">
    <property type="protein sequence ID" value="WNK20160.1"/>
    <property type="molecule type" value="Genomic_DNA"/>
</dbReference>
<keyword evidence="4" id="KW-1185">Reference proteome</keyword>
<gene>
    <name evidence="3" type="ORF">P1P91_00225</name>
</gene>
<feature type="domain" description="Glycosyltransferase subfamily 4-like N-terminal" evidence="2">
    <location>
        <begin position="4"/>
        <end position="133"/>
    </location>
</feature>
<dbReference type="SUPFAM" id="SSF53756">
    <property type="entry name" value="UDP-Glycosyltransferase/glycogen phosphorylase"/>
    <property type="match status" value="1"/>
</dbReference>
<protein>
    <submittedName>
        <fullName evidence="3">Glycosyltransferase family 4 protein</fullName>
    </submittedName>
</protein>
<dbReference type="PANTHER" id="PTHR12526">
    <property type="entry name" value="GLYCOSYLTRANSFERASE"/>
    <property type="match status" value="1"/>
</dbReference>
<dbReference type="Gene3D" id="3.40.50.2000">
    <property type="entry name" value="Glycogen Phosphorylase B"/>
    <property type="match status" value="2"/>
</dbReference>
<evidence type="ECO:0000259" key="2">
    <source>
        <dbReference type="Pfam" id="PF13477"/>
    </source>
</evidence>
<organism evidence="3 4">
    <name type="scientific">Halomonas piscis</name>
    <dbReference type="NCBI Taxonomy" id="3031727"/>
    <lineage>
        <taxon>Bacteria</taxon>
        <taxon>Pseudomonadati</taxon>
        <taxon>Pseudomonadota</taxon>
        <taxon>Gammaproteobacteria</taxon>
        <taxon>Oceanospirillales</taxon>
        <taxon>Halomonadaceae</taxon>
        <taxon>Halomonas</taxon>
    </lineage>
</organism>
<proteinExistence type="predicted"/>
<dbReference type="InterPro" id="IPR001296">
    <property type="entry name" value="Glyco_trans_1"/>
</dbReference>
<dbReference type="RefSeq" id="WP_311883723.1">
    <property type="nucleotide sequence ID" value="NZ_CP119391.1"/>
</dbReference>
<evidence type="ECO:0000313" key="3">
    <source>
        <dbReference type="EMBL" id="WNK20160.1"/>
    </source>
</evidence>
<dbReference type="Pfam" id="PF00534">
    <property type="entry name" value="Glycos_transf_1"/>
    <property type="match status" value="1"/>
</dbReference>
<dbReference type="Proteomes" id="UP001301869">
    <property type="component" value="Chromosome"/>
</dbReference>
<reference evidence="3 4" key="1">
    <citation type="submission" date="2023-03" db="EMBL/GenBank/DDBJ databases">
        <title>Halomonas sp. nov., isolated from Korean tranditional fermented seafood 'Jeotgal'.</title>
        <authorList>
            <person name="Kim B."/>
            <person name="Shin N.-R."/>
        </authorList>
    </citation>
    <scope>NUCLEOTIDE SEQUENCE [LARGE SCALE GENOMIC DNA]</scope>
    <source>
        <strain evidence="3 4">SG2L-4</strain>
    </source>
</reference>
<sequence>MNKKLLFIVNAPAFFLSHRLPIALAAQEAGYEVHVATAAGEASREILDHGLVHHEVALSRSGQHPGKELATVLRLYRLMRRLRPALVHLVTIKPVLYGGLAARLARVPAVVAAVSGLGTIFMSRGGKASLVRRVVVLLYRLALGHPNLAVIFQNPDDRQTLTSLGAVRETQARMIRGSGIDLKECPWLAEPAGPPVVTMAARLLRDKGVEEFVEAARLLGQRGVPARFWLIGSCDPGNPTSVTPAELEAWQAEGVVELMGYRDDIAQQYSRSHIVCLPSYREGLPKSLVEAAACGRAVVTTDVPGCRDAIEPDISGILVPARDAAALADAIQTLAEDAEKRQAMGRAGRDLAEREFAIERIVGLHLAIYQELDKQA</sequence>
<feature type="domain" description="Glycosyl transferase family 1" evidence="1">
    <location>
        <begin position="190"/>
        <end position="349"/>
    </location>
</feature>
<accession>A0ABY9YZ68</accession>
<dbReference type="Pfam" id="PF13477">
    <property type="entry name" value="Glyco_trans_4_2"/>
    <property type="match status" value="1"/>
</dbReference>
<name>A0ABY9YZ68_9GAMM</name>
<evidence type="ECO:0000313" key="4">
    <source>
        <dbReference type="Proteomes" id="UP001301869"/>
    </source>
</evidence>
<evidence type="ECO:0000259" key="1">
    <source>
        <dbReference type="Pfam" id="PF00534"/>
    </source>
</evidence>
<dbReference type="PANTHER" id="PTHR12526:SF638">
    <property type="entry name" value="SPORE COAT PROTEIN SA"/>
    <property type="match status" value="1"/>
</dbReference>
<dbReference type="CDD" id="cd03808">
    <property type="entry name" value="GT4_CapM-like"/>
    <property type="match status" value="1"/>
</dbReference>
<dbReference type="InterPro" id="IPR028098">
    <property type="entry name" value="Glyco_trans_4-like_N"/>
</dbReference>